<dbReference type="GO" id="GO:0008199">
    <property type="term" value="F:ferric iron binding"/>
    <property type="evidence" value="ECO:0007669"/>
    <property type="project" value="InterPro"/>
</dbReference>
<feature type="coiled-coil region" evidence="3">
    <location>
        <begin position="93"/>
        <end position="146"/>
    </location>
</feature>
<evidence type="ECO:0000256" key="2">
    <source>
        <dbReference type="ARBA" id="ARBA00023004"/>
    </source>
</evidence>
<evidence type="ECO:0000256" key="3">
    <source>
        <dbReference type="SAM" id="Coils"/>
    </source>
</evidence>
<dbReference type="GO" id="GO:0020037">
    <property type="term" value="F:heme binding"/>
    <property type="evidence" value="ECO:0007669"/>
    <property type="project" value="TreeGrafter"/>
</dbReference>
<feature type="domain" description="Ferritin-like diiron" evidence="4">
    <location>
        <begin position="11"/>
        <end position="149"/>
    </location>
</feature>
<keyword evidence="1" id="KW-0409">Iron storage</keyword>
<dbReference type="Gene3D" id="1.20.1260.10">
    <property type="match status" value="1"/>
</dbReference>
<name>X1TXU3_9ZZZZ</name>
<feature type="non-terminal residue" evidence="5">
    <location>
        <position position="1"/>
    </location>
</feature>
<dbReference type="InterPro" id="IPR009078">
    <property type="entry name" value="Ferritin-like_SF"/>
</dbReference>
<organism evidence="5">
    <name type="scientific">marine sediment metagenome</name>
    <dbReference type="NCBI Taxonomy" id="412755"/>
    <lineage>
        <taxon>unclassified sequences</taxon>
        <taxon>metagenomes</taxon>
        <taxon>ecological metagenomes</taxon>
    </lineage>
</organism>
<dbReference type="GO" id="GO:0006879">
    <property type="term" value="P:intracellular iron ion homeostasis"/>
    <property type="evidence" value="ECO:0007669"/>
    <property type="project" value="UniProtKB-KW"/>
</dbReference>
<dbReference type="InterPro" id="IPR012347">
    <property type="entry name" value="Ferritin-like"/>
</dbReference>
<sequence>NHKLTGDKKMAVTLEKLIELLNMDLELEYSAAIQYINHGAVMTGAAYGDIIKELKIHANEEVQHAMILADQIDYLEGSPSVDVGKIHTSKDNNEMLQQDLDGEEDAIRRYKMRIEQAEQLKEFALAQQLRNILATEQEHAMDLKQALGK</sequence>
<dbReference type="EMBL" id="BARW01034783">
    <property type="protein sequence ID" value="GAJ10059.1"/>
    <property type="molecule type" value="Genomic_DNA"/>
</dbReference>
<dbReference type="AlphaFoldDB" id="X1TXU3"/>
<gene>
    <name evidence="5" type="ORF">S12H4_54415</name>
</gene>
<dbReference type="InterPro" id="IPR009040">
    <property type="entry name" value="Ferritin-like_diiron"/>
</dbReference>
<dbReference type="PANTHER" id="PTHR30295:SF1">
    <property type="entry name" value="DNA PROTECTION DURING STARVATION PROTEIN"/>
    <property type="match status" value="1"/>
</dbReference>
<keyword evidence="2" id="KW-0408">Iron</keyword>
<evidence type="ECO:0000256" key="1">
    <source>
        <dbReference type="ARBA" id="ARBA00022434"/>
    </source>
</evidence>
<dbReference type="SUPFAM" id="SSF47240">
    <property type="entry name" value="Ferritin-like"/>
    <property type="match status" value="1"/>
</dbReference>
<evidence type="ECO:0000259" key="4">
    <source>
        <dbReference type="PROSITE" id="PS50905"/>
    </source>
</evidence>
<comment type="caution">
    <text evidence="5">The sequence shown here is derived from an EMBL/GenBank/DDBJ whole genome shotgun (WGS) entry which is preliminary data.</text>
</comment>
<dbReference type="Pfam" id="PF00210">
    <property type="entry name" value="Ferritin"/>
    <property type="match status" value="1"/>
</dbReference>
<dbReference type="GO" id="GO:0005829">
    <property type="term" value="C:cytosol"/>
    <property type="evidence" value="ECO:0007669"/>
    <property type="project" value="TreeGrafter"/>
</dbReference>
<proteinExistence type="predicted"/>
<dbReference type="CDD" id="cd00657">
    <property type="entry name" value="Ferritin_like"/>
    <property type="match status" value="1"/>
</dbReference>
<reference evidence="5" key="1">
    <citation type="journal article" date="2014" name="Front. Microbiol.">
        <title>High frequency of phylogenetically diverse reductive dehalogenase-homologous genes in deep subseafloor sedimentary metagenomes.</title>
        <authorList>
            <person name="Kawai M."/>
            <person name="Futagami T."/>
            <person name="Toyoda A."/>
            <person name="Takaki Y."/>
            <person name="Nishi S."/>
            <person name="Hori S."/>
            <person name="Arai W."/>
            <person name="Tsubouchi T."/>
            <person name="Morono Y."/>
            <person name="Uchiyama I."/>
            <person name="Ito T."/>
            <person name="Fujiyama A."/>
            <person name="Inagaki F."/>
            <person name="Takami H."/>
        </authorList>
    </citation>
    <scope>NUCLEOTIDE SEQUENCE</scope>
    <source>
        <strain evidence="5">Expedition CK06-06</strain>
    </source>
</reference>
<accession>X1TXU3</accession>
<evidence type="ECO:0000313" key="5">
    <source>
        <dbReference type="EMBL" id="GAJ10059.1"/>
    </source>
</evidence>
<dbReference type="GO" id="GO:0004322">
    <property type="term" value="F:ferroxidase activity"/>
    <property type="evidence" value="ECO:0007669"/>
    <property type="project" value="TreeGrafter"/>
</dbReference>
<dbReference type="PANTHER" id="PTHR30295">
    <property type="entry name" value="BACTERIOFERRITIN"/>
    <property type="match status" value="1"/>
</dbReference>
<dbReference type="PROSITE" id="PS50905">
    <property type="entry name" value="FERRITIN_LIKE"/>
    <property type="match status" value="1"/>
</dbReference>
<dbReference type="InterPro" id="IPR008331">
    <property type="entry name" value="Ferritin_DPS_dom"/>
</dbReference>
<keyword evidence="3" id="KW-0175">Coiled coil</keyword>
<protein>
    <recommendedName>
        <fullName evidence="4">Ferritin-like diiron domain-containing protein</fullName>
    </recommendedName>
</protein>